<dbReference type="PANTHER" id="PTHR31302">
    <property type="entry name" value="TRANSMEMBRANE PROTEIN WITH METALLOPHOSPHOESTERASE DOMAIN-RELATED"/>
    <property type="match status" value="1"/>
</dbReference>
<dbReference type="Gene3D" id="3.60.21.10">
    <property type="match status" value="1"/>
</dbReference>
<proteinExistence type="predicted"/>
<accession>A0A6J6JI81</accession>
<dbReference type="InterPro" id="IPR051158">
    <property type="entry name" value="Metallophosphoesterase_sf"/>
</dbReference>
<dbReference type="PANTHER" id="PTHR31302:SF20">
    <property type="entry name" value="CONSERVED PROTEIN"/>
    <property type="match status" value="1"/>
</dbReference>
<dbReference type="EMBL" id="CAEZVY010000015">
    <property type="protein sequence ID" value="CAB4636862.1"/>
    <property type="molecule type" value="Genomic_DNA"/>
</dbReference>
<gene>
    <name evidence="2" type="ORF">UFOPK2158_00244</name>
</gene>
<dbReference type="InterPro" id="IPR029052">
    <property type="entry name" value="Metallo-depent_PP-like"/>
</dbReference>
<dbReference type="InterPro" id="IPR004843">
    <property type="entry name" value="Calcineurin-like_PHP"/>
</dbReference>
<dbReference type="SUPFAM" id="SSF56300">
    <property type="entry name" value="Metallo-dependent phosphatases"/>
    <property type="match status" value="1"/>
</dbReference>
<name>A0A6J6JI81_9ZZZZ</name>
<sequence length="316" mass="33191">MARGSGLGIAGALALGLAAWGSLVEKNRFTLRHDVVPILEAGSEPITILHLSDIHMAPWNTSAIAWIRGLAATAPDLVVGTGDFLGHPDGLQALREALLPLAGIPGVVTHGSNDRLAPRFKNPFSYLLGPSQVGHGPGTPMDFEGLQRLYATTLGWIDIDNGATRLTIRGHTLDFVGVGDAHYGEDALSELPGILEELRESDDDRSPAQNSLTTIGVTHAPYRRVLNALVTHGADMIFAGHTHGGQVCLPGGRALTTNSDLPTAQARGVSHWHHGGRSSVLNVSAGLGTSIYAPIRLFCSPEAVLVSLVGNDIGYA</sequence>
<dbReference type="Pfam" id="PF00149">
    <property type="entry name" value="Metallophos"/>
    <property type="match status" value="1"/>
</dbReference>
<dbReference type="GO" id="GO:0009245">
    <property type="term" value="P:lipid A biosynthetic process"/>
    <property type="evidence" value="ECO:0007669"/>
    <property type="project" value="TreeGrafter"/>
</dbReference>
<protein>
    <submittedName>
        <fullName evidence="2">Unannotated protein</fullName>
    </submittedName>
</protein>
<dbReference type="GO" id="GO:0008758">
    <property type="term" value="F:UDP-2,3-diacylglucosamine hydrolase activity"/>
    <property type="evidence" value="ECO:0007669"/>
    <property type="project" value="TreeGrafter"/>
</dbReference>
<dbReference type="AlphaFoldDB" id="A0A6J6JI81"/>
<organism evidence="2">
    <name type="scientific">freshwater metagenome</name>
    <dbReference type="NCBI Taxonomy" id="449393"/>
    <lineage>
        <taxon>unclassified sequences</taxon>
        <taxon>metagenomes</taxon>
        <taxon>ecological metagenomes</taxon>
    </lineage>
</organism>
<evidence type="ECO:0000313" key="2">
    <source>
        <dbReference type="EMBL" id="CAB4636862.1"/>
    </source>
</evidence>
<dbReference type="GO" id="GO:0016020">
    <property type="term" value="C:membrane"/>
    <property type="evidence" value="ECO:0007669"/>
    <property type="project" value="GOC"/>
</dbReference>
<feature type="domain" description="Calcineurin-like phosphoesterase" evidence="1">
    <location>
        <begin position="47"/>
        <end position="244"/>
    </location>
</feature>
<reference evidence="2" key="1">
    <citation type="submission" date="2020-05" db="EMBL/GenBank/DDBJ databases">
        <authorList>
            <person name="Chiriac C."/>
            <person name="Salcher M."/>
            <person name="Ghai R."/>
            <person name="Kavagutti S V."/>
        </authorList>
    </citation>
    <scope>NUCLEOTIDE SEQUENCE</scope>
</reference>
<evidence type="ECO:0000259" key="1">
    <source>
        <dbReference type="Pfam" id="PF00149"/>
    </source>
</evidence>